<evidence type="ECO:0000259" key="5">
    <source>
        <dbReference type="PROSITE" id="PS50600"/>
    </source>
</evidence>
<dbReference type="PhylomeDB" id="B3RIN5"/>
<dbReference type="InterPro" id="IPR003653">
    <property type="entry name" value="Peptidase_C48_C"/>
</dbReference>
<dbReference type="OMA" id="GFYFEYL"/>
<sequence length="228" mass="25880">MAANNPCILSYYDSIIREDDLQILNGIGWISDRIIGFVLEYFERELFASLHDVVAFVQPEISQFIKLCDATVLDSEFVLDSLNLSKKELIFLPVNDHNKVTEAGGSHWTLLIYIRPSNCYLHMDSLCTSSNLQSAKITAYKLDQVLKYSSNTNFTEIKNGPRQVNGYDCGMYVICEIESICKKYKSENDIGSITDQFGIICRSLTPEMIHQKRLELSSLIISLRLKSA</sequence>
<dbReference type="InParanoid" id="B3RIN5"/>
<keyword evidence="7" id="KW-1185">Reference proteome</keyword>
<accession>B3RIN5</accession>
<dbReference type="RefSeq" id="XP_002108952.1">
    <property type="nucleotide sequence ID" value="XM_002108916.1"/>
</dbReference>
<dbReference type="HOGENOM" id="CLU_043678_3_1_1"/>
<dbReference type="GeneID" id="6749432"/>
<proteinExistence type="inferred from homology"/>
<evidence type="ECO:0000313" key="7">
    <source>
        <dbReference type="Proteomes" id="UP000009022"/>
    </source>
</evidence>
<evidence type="ECO:0000256" key="2">
    <source>
        <dbReference type="ARBA" id="ARBA00022670"/>
    </source>
</evidence>
<evidence type="ECO:0000256" key="4">
    <source>
        <dbReference type="ARBA" id="ARBA00022807"/>
    </source>
</evidence>
<evidence type="ECO:0000256" key="3">
    <source>
        <dbReference type="ARBA" id="ARBA00022801"/>
    </source>
</evidence>
<name>B3RIN5_TRIAD</name>
<feature type="domain" description="Ubiquitin-like protease family profile" evidence="5">
    <location>
        <begin position="14"/>
        <end position="180"/>
    </location>
</feature>
<dbReference type="eggNOG" id="KOG3246">
    <property type="taxonomic scope" value="Eukaryota"/>
</dbReference>
<dbReference type="GO" id="GO:0019784">
    <property type="term" value="F:deNEDDylase activity"/>
    <property type="evidence" value="ECO:0000318"/>
    <property type="project" value="GO_Central"/>
</dbReference>
<keyword evidence="3" id="KW-0378">Hydrolase</keyword>
<dbReference type="Proteomes" id="UP000009022">
    <property type="component" value="Unassembled WGS sequence"/>
</dbReference>
<dbReference type="PANTHER" id="PTHR46468:SF1">
    <property type="entry name" value="SENTRIN-SPECIFIC PROTEASE 8"/>
    <property type="match status" value="1"/>
</dbReference>
<dbReference type="GO" id="GO:0008234">
    <property type="term" value="F:cysteine-type peptidase activity"/>
    <property type="evidence" value="ECO:0007669"/>
    <property type="project" value="UniProtKB-KW"/>
</dbReference>
<keyword evidence="4" id="KW-0788">Thiol protease</keyword>
<dbReference type="OrthoDB" id="5065855at2759"/>
<evidence type="ECO:0000313" key="6">
    <source>
        <dbReference type="EMBL" id="EDV29750.1"/>
    </source>
</evidence>
<dbReference type="Pfam" id="PF02902">
    <property type="entry name" value="Peptidase_C48"/>
    <property type="match status" value="1"/>
</dbReference>
<protein>
    <recommendedName>
        <fullName evidence="5">Ubiquitin-like protease family profile domain-containing protein</fullName>
    </recommendedName>
</protein>
<dbReference type="CTD" id="6749432"/>
<dbReference type="GO" id="GO:0006508">
    <property type="term" value="P:proteolysis"/>
    <property type="evidence" value="ECO:0007669"/>
    <property type="project" value="UniProtKB-KW"/>
</dbReference>
<dbReference type="AlphaFoldDB" id="B3RIN5"/>
<dbReference type="Gene3D" id="3.40.395.10">
    <property type="entry name" value="Adenoviral Proteinase, Chain A"/>
    <property type="match status" value="1"/>
</dbReference>
<dbReference type="FunCoup" id="B3RIN5">
    <property type="interactions" value="373"/>
</dbReference>
<dbReference type="EMBL" id="DS985241">
    <property type="protein sequence ID" value="EDV29750.1"/>
    <property type="molecule type" value="Genomic_DNA"/>
</dbReference>
<dbReference type="SUPFAM" id="SSF54001">
    <property type="entry name" value="Cysteine proteinases"/>
    <property type="match status" value="1"/>
</dbReference>
<keyword evidence="2" id="KW-0645">Protease</keyword>
<dbReference type="InterPro" id="IPR044613">
    <property type="entry name" value="Nep1/2-like"/>
</dbReference>
<evidence type="ECO:0000256" key="1">
    <source>
        <dbReference type="ARBA" id="ARBA00005234"/>
    </source>
</evidence>
<dbReference type="STRING" id="10228.B3RIN5"/>
<dbReference type="InterPro" id="IPR038765">
    <property type="entry name" value="Papain-like_cys_pep_sf"/>
</dbReference>
<dbReference type="PROSITE" id="PS50600">
    <property type="entry name" value="ULP_PROTEASE"/>
    <property type="match status" value="1"/>
</dbReference>
<dbReference type="GO" id="GO:0000338">
    <property type="term" value="P:protein deneddylation"/>
    <property type="evidence" value="ECO:0000318"/>
    <property type="project" value="GO_Central"/>
</dbReference>
<reference evidence="6 7" key="1">
    <citation type="journal article" date="2008" name="Nature">
        <title>The Trichoplax genome and the nature of placozoans.</title>
        <authorList>
            <person name="Srivastava M."/>
            <person name="Begovic E."/>
            <person name="Chapman J."/>
            <person name="Putnam N.H."/>
            <person name="Hellsten U."/>
            <person name="Kawashima T."/>
            <person name="Kuo A."/>
            <person name="Mitros T."/>
            <person name="Salamov A."/>
            <person name="Carpenter M.L."/>
            <person name="Signorovitch A.Y."/>
            <person name="Moreno M.A."/>
            <person name="Kamm K."/>
            <person name="Grimwood J."/>
            <person name="Schmutz J."/>
            <person name="Shapiro H."/>
            <person name="Grigoriev I.V."/>
            <person name="Buss L.W."/>
            <person name="Schierwater B."/>
            <person name="Dellaporta S.L."/>
            <person name="Rokhsar D.S."/>
        </authorList>
    </citation>
    <scope>NUCLEOTIDE SEQUENCE [LARGE SCALE GENOMIC DNA]</scope>
    <source>
        <strain evidence="6 7">Grell-BS-1999</strain>
    </source>
</reference>
<dbReference type="KEGG" id="tad:TRIADDRAFT_52470"/>
<comment type="similarity">
    <text evidence="1">Belongs to the peptidase C48 family.</text>
</comment>
<organism evidence="6 7">
    <name type="scientific">Trichoplax adhaerens</name>
    <name type="common">Trichoplax reptans</name>
    <dbReference type="NCBI Taxonomy" id="10228"/>
    <lineage>
        <taxon>Eukaryota</taxon>
        <taxon>Metazoa</taxon>
        <taxon>Placozoa</taxon>
        <taxon>Uniplacotomia</taxon>
        <taxon>Trichoplacea</taxon>
        <taxon>Trichoplacidae</taxon>
        <taxon>Trichoplax</taxon>
    </lineage>
</organism>
<gene>
    <name evidence="6" type="ORF">TRIADDRAFT_52470</name>
</gene>
<dbReference type="PANTHER" id="PTHR46468">
    <property type="entry name" value="SENTRIN-SPECIFIC PROTEASE 8"/>
    <property type="match status" value="1"/>
</dbReference>